<evidence type="ECO:0000256" key="1">
    <source>
        <dbReference type="SAM" id="MobiDB-lite"/>
    </source>
</evidence>
<reference evidence="2" key="1">
    <citation type="submission" date="2006-03" db="EMBL/GenBank/DDBJ databases">
        <title>Comparative Sequence and Genetic Analyses of Asparagus BACs Reveal No Microsynteny with Onion or Rice.</title>
        <authorList>
            <person name="Jernej J."/>
            <person name="Telgmann A."/>
            <person name="Jung C."/>
            <person name="Cheung F."/>
            <person name="Havey M.J."/>
            <person name="Town C.D."/>
        </authorList>
    </citation>
    <scope>NUCLEOTIDE SEQUENCE</scope>
</reference>
<protein>
    <submittedName>
        <fullName evidence="2">Uncharacterized protein</fullName>
    </submittedName>
</protein>
<sequence length="204" mass="22397">MAPKKSAASKSDAAAARGSASSASAGGAAAQADVPPQLPLIGGETLVTDARLESPSRKPIVKPGYLFGDFVDFDASTAYDGDYKWLRKVGDRNLFLPNMERMFPISYFQCASVPRHMDWPLVKNQDGVALGTLTFHGVRTVGYNRQDHIHDAPFAGSDRSDTNLIRVAMRAPFGRGITKRWVEKKTTKTQEQFSMVKENTFSRL</sequence>
<organism evidence="2">
    <name type="scientific">Asparagus officinalis</name>
    <name type="common">Garden asparagus</name>
    <dbReference type="NCBI Taxonomy" id="4686"/>
    <lineage>
        <taxon>Eukaryota</taxon>
        <taxon>Viridiplantae</taxon>
        <taxon>Streptophyta</taxon>
        <taxon>Embryophyta</taxon>
        <taxon>Tracheophyta</taxon>
        <taxon>Spermatophyta</taxon>
        <taxon>Magnoliopsida</taxon>
        <taxon>Liliopsida</taxon>
        <taxon>Asparagales</taxon>
        <taxon>Asparagaceae</taxon>
        <taxon>Asparagoideae</taxon>
        <taxon>Asparagus</taxon>
    </lineage>
</organism>
<accession>Q2A9Z0</accession>
<evidence type="ECO:0000313" key="2">
    <source>
        <dbReference type="EMBL" id="ABD63172.1"/>
    </source>
</evidence>
<dbReference type="AlphaFoldDB" id="Q2A9Z0"/>
<dbReference type="EMBL" id="AC183436">
    <property type="protein sequence ID" value="ABD63172.1"/>
    <property type="molecule type" value="Genomic_DNA"/>
</dbReference>
<proteinExistence type="predicted"/>
<feature type="region of interest" description="Disordered" evidence="1">
    <location>
        <begin position="1"/>
        <end position="36"/>
    </location>
</feature>
<name>Q2A9Z0_ASPOF</name>
<feature type="compositionally biased region" description="Low complexity" evidence="1">
    <location>
        <begin position="1"/>
        <end position="32"/>
    </location>
</feature>
<gene>
    <name evidence="2" type="ORF">20.t00024</name>
</gene>